<gene>
    <name evidence="2" type="ORF">BFW38_03965</name>
</gene>
<accession>A0A1E2V7K4</accession>
<keyword evidence="1" id="KW-0472">Membrane</keyword>
<feature type="transmembrane region" description="Helical" evidence="1">
    <location>
        <begin position="12"/>
        <end position="31"/>
    </location>
</feature>
<dbReference type="AlphaFoldDB" id="A0A1E2V7K4"/>
<dbReference type="EMBL" id="MDTQ01000001">
    <property type="protein sequence ID" value="ODC02832.1"/>
    <property type="molecule type" value="Genomic_DNA"/>
</dbReference>
<evidence type="ECO:0000256" key="1">
    <source>
        <dbReference type="SAM" id="Phobius"/>
    </source>
</evidence>
<dbReference type="Proteomes" id="UP000094291">
    <property type="component" value="Unassembled WGS sequence"/>
</dbReference>
<feature type="transmembrane region" description="Helical" evidence="1">
    <location>
        <begin position="51"/>
        <end position="73"/>
    </location>
</feature>
<evidence type="ECO:0000313" key="3">
    <source>
        <dbReference type="Proteomes" id="UP000094291"/>
    </source>
</evidence>
<keyword evidence="1" id="KW-1133">Transmembrane helix</keyword>
<dbReference type="OrthoDB" id="5593328at2"/>
<evidence type="ECO:0000313" key="2">
    <source>
        <dbReference type="EMBL" id="ODC02832.1"/>
    </source>
</evidence>
<comment type="caution">
    <text evidence="2">The sequence shown here is derived from an EMBL/GenBank/DDBJ whole genome shotgun (WGS) entry which is preliminary data.</text>
</comment>
<protein>
    <submittedName>
        <fullName evidence="2">Uncharacterized protein</fullName>
    </submittedName>
</protein>
<organism evidence="2 3">
    <name type="scientific">Terasakiispira papahanaumokuakeensis</name>
    <dbReference type="NCBI Taxonomy" id="197479"/>
    <lineage>
        <taxon>Bacteria</taxon>
        <taxon>Pseudomonadati</taxon>
        <taxon>Pseudomonadota</taxon>
        <taxon>Gammaproteobacteria</taxon>
        <taxon>Oceanospirillales</taxon>
        <taxon>Terasakiispira</taxon>
    </lineage>
</organism>
<keyword evidence="3" id="KW-1185">Reference proteome</keyword>
<sequence length="109" mass="11528">MTLSKGTKASIGIGALTLSWFTFMLYFRAYLYAGIYLEPNTAYGIADIIELGLGSLFLVLIALSIILAIGLFIKGSGQSKRSGTLLVVLCVALLIAYSPLHNLAAKLGG</sequence>
<dbReference type="RefSeq" id="WP_068997227.1">
    <property type="nucleotide sequence ID" value="NZ_MDTQ01000001.1"/>
</dbReference>
<name>A0A1E2V7K4_9GAMM</name>
<proteinExistence type="predicted"/>
<keyword evidence="1" id="KW-0812">Transmembrane</keyword>
<feature type="transmembrane region" description="Helical" evidence="1">
    <location>
        <begin position="85"/>
        <end position="104"/>
    </location>
</feature>
<reference evidence="2 3" key="1">
    <citation type="submission" date="2016-08" db="EMBL/GenBank/DDBJ databases">
        <authorList>
            <person name="Seilhamer J.J."/>
        </authorList>
    </citation>
    <scope>NUCLEOTIDE SEQUENCE [LARGE SCALE GENOMIC DNA]</scope>
    <source>
        <strain evidence="2 3">PH27A</strain>
    </source>
</reference>